<keyword evidence="4" id="KW-1185">Reference proteome</keyword>
<dbReference type="PANTHER" id="PTHR24133:SF40">
    <property type="entry name" value="ANKYRIN REPEAT DOMAIN 44"/>
    <property type="match status" value="1"/>
</dbReference>
<sequence length="431" mass="47017">MSHIDLPNEIFCMIAQHLPNHASISALMRTDRRMYHFLREYLYDQISGNEKHYTLSWAAKHGHEKLVREMLQRGGDIRLHTPSHLDTPRAKPELRQWLITAISDAAENGHASIVRLLLERQPSALNQCSGYNDSPLIKAATNGHAETVKVLLKHSANIPPDAISELGFGPPSSFDFSRVLNEAFRQGQEEIVDILLADTRTSMATRKRLRVTAGSGCAAGHEAAVTMILNSDGVDPNMKDDSLRTPLAVAAYYGQKKILRILLETPGVELDPKEKTGATPLQHAASRGNTELVEELLATGAVDVDSTAAYNFTPLSSAANAGHDKIVGLLIAAVANPDHRNSDGRTPLSSAASSGAADVVKILLATGRVNPSSRDCYKRTPLIEAAMSGRFPGRPDDFVRNQAYEKEAEKNHHSTVERGEHRDPDREGSAA</sequence>
<dbReference type="PROSITE" id="PS50088">
    <property type="entry name" value="ANK_REPEAT"/>
    <property type="match status" value="4"/>
</dbReference>
<dbReference type="InterPro" id="IPR036770">
    <property type="entry name" value="Ankyrin_rpt-contain_sf"/>
</dbReference>
<organism evidence="3 4">
    <name type="scientific">Penicillium subrubescens</name>
    <dbReference type="NCBI Taxonomy" id="1316194"/>
    <lineage>
        <taxon>Eukaryota</taxon>
        <taxon>Fungi</taxon>
        <taxon>Dikarya</taxon>
        <taxon>Ascomycota</taxon>
        <taxon>Pezizomycotina</taxon>
        <taxon>Eurotiomycetes</taxon>
        <taxon>Eurotiomycetidae</taxon>
        <taxon>Eurotiales</taxon>
        <taxon>Aspergillaceae</taxon>
        <taxon>Penicillium</taxon>
    </lineage>
</organism>
<dbReference type="PROSITE" id="PS50297">
    <property type="entry name" value="ANK_REP_REGION"/>
    <property type="match status" value="3"/>
</dbReference>
<dbReference type="EMBL" id="MNBE01000682">
    <property type="protein sequence ID" value="OKO98016.1"/>
    <property type="molecule type" value="Genomic_DNA"/>
</dbReference>
<dbReference type="Pfam" id="PF12796">
    <property type="entry name" value="Ank_2"/>
    <property type="match status" value="2"/>
</dbReference>
<feature type="repeat" description="ANK" evidence="1">
    <location>
        <begin position="276"/>
        <end position="301"/>
    </location>
</feature>
<dbReference type="Pfam" id="PF13637">
    <property type="entry name" value="Ank_4"/>
    <property type="match status" value="1"/>
</dbReference>
<dbReference type="AlphaFoldDB" id="A0A1Q5TCR0"/>
<feature type="compositionally biased region" description="Basic and acidic residues" evidence="2">
    <location>
        <begin position="393"/>
        <end position="431"/>
    </location>
</feature>
<dbReference type="CDD" id="cd09917">
    <property type="entry name" value="F-box_SF"/>
    <property type="match status" value="1"/>
</dbReference>
<dbReference type="PANTHER" id="PTHR24133">
    <property type="entry name" value="ANKYRIN DOMAIN-CONTAINING"/>
    <property type="match status" value="1"/>
</dbReference>
<dbReference type="InterPro" id="IPR002110">
    <property type="entry name" value="Ankyrin_rpt"/>
</dbReference>
<dbReference type="STRING" id="1316194.A0A1Q5TCR0"/>
<dbReference type="Gene3D" id="1.25.40.20">
    <property type="entry name" value="Ankyrin repeat-containing domain"/>
    <property type="match status" value="2"/>
</dbReference>
<feature type="repeat" description="ANK" evidence="1">
    <location>
        <begin position="310"/>
        <end position="342"/>
    </location>
</feature>
<dbReference type="Proteomes" id="UP000186955">
    <property type="component" value="Unassembled WGS sequence"/>
</dbReference>
<comment type="caution">
    <text evidence="3">The sequence shown here is derived from an EMBL/GenBank/DDBJ whole genome shotgun (WGS) entry which is preliminary data.</text>
</comment>
<evidence type="ECO:0000256" key="2">
    <source>
        <dbReference type="SAM" id="MobiDB-lite"/>
    </source>
</evidence>
<gene>
    <name evidence="3" type="ORF">PENSUB_9596</name>
</gene>
<accession>A0A1Q5TCR0</accession>
<feature type="repeat" description="ANK" evidence="1">
    <location>
        <begin position="131"/>
        <end position="158"/>
    </location>
</feature>
<feature type="repeat" description="ANK" evidence="1">
    <location>
        <begin position="343"/>
        <end position="367"/>
    </location>
</feature>
<dbReference type="InterPro" id="IPR052391">
    <property type="entry name" value="E3_Ligase-Neurotoxin"/>
</dbReference>
<proteinExistence type="predicted"/>
<feature type="region of interest" description="Disordered" evidence="2">
    <location>
        <begin position="392"/>
        <end position="431"/>
    </location>
</feature>
<reference evidence="3 4" key="1">
    <citation type="submission" date="2016-10" db="EMBL/GenBank/DDBJ databases">
        <title>Genome sequence of the ascomycete fungus Penicillium subrubescens.</title>
        <authorList>
            <person name="De Vries R.P."/>
            <person name="Peng M."/>
            <person name="Dilokpimol A."/>
            <person name="Hilden K."/>
            <person name="Makela M.R."/>
            <person name="Grigoriev I."/>
            <person name="Riley R."/>
            <person name="Granchi Z."/>
        </authorList>
    </citation>
    <scope>NUCLEOTIDE SEQUENCE [LARGE SCALE GENOMIC DNA]</scope>
    <source>
        <strain evidence="3 4">CBS 132785</strain>
    </source>
</reference>
<keyword evidence="1" id="KW-0040">ANK repeat</keyword>
<dbReference type="SUPFAM" id="SSF48403">
    <property type="entry name" value="Ankyrin repeat"/>
    <property type="match status" value="1"/>
</dbReference>
<evidence type="ECO:0000313" key="3">
    <source>
        <dbReference type="EMBL" id="OKO98016.1"/>
    </source>
</evidence>
<evidence type="ECO:0000256" key="1">
    <source>
        <dbReference type="PROSITE-ProRule" id="PRU00023"/>
    </source>
</evidence>
<name>A0A1Q5TCR0_9EURO</name>
<evidence type="ECO:0000313" key="4">
    <source>
        <dbReference type="Proteomes" id="UP000186955"/>
    </source>
</evidence>
<dbReference type="SMART" id="SM00248">
    <property type="entry name" value="ANK"/>
    <property type="match status" value="7"/>
</dbReference>
<protein>
    <submittedName>
        <fullName evidence="3">Ankyrin repeat domain-containing protein 17</fullName>
    </submittedName>
</protein>